<reference evidence="3" key="3">
    <citation type="submission" date="2018-08" db="UniProtKB">
        <authorList>
            <consortium name="EnsemblPlants"/>
        </authorList>
    </citation>
    <scope>IDENTIFICATION</scope>
    <source>
        <strain evidence="3">cv. Bd21</strain>
    </source>
</reference>
<evidence type="ECO:0000313" key="2">
    <source>
        <dbReference type="EMBL" id="KQK04936.1"/>
    </source>
</evidence>
<proteinExistence type="predicted"/>
<protein>
    <submittedName>
        <fullName evidence="2 3">Uncharacterized protein</fullName>
    </submittedName>
</protein>
<sequence length="342" mass="38086">MNGRTVPEIDREPEEAVSAEGAAGGDTRQGQRADRIRRRGKVTRSTSIRREGNGGRTQTHARGDRGRRQRSDAPKSRRTGPRLHRSIEGQTQGSAESEPKSAATGLTGIQKARRTTVLYALKPQDDVQEDHEGCDGRAHGGSTPLVHPGTAAQDGEDLHGSTAAPYTYEESTCRAAGRARPRRRRTPRTRSCRRSPCISHKIFFLLVYIQMQVRVNRRRSRGRTQVRRPRAQRWPAAHAVHKDGFIEVYMTKREVSETPRPKHGVKQCMHNKSTGVLGHQGQRPATCSSKGDAVQGDEFFFYDGRAPCYGARLVRDAVLSIISTRPSMPLVRSWAMSTYCTP</sequence>
<dbReference type="Gramene" id="KQK04936">
    <property type="protein sequence ID" value="KQK04936"/>
    <property type="gene ID" value="BRADI_2g16893v3"/>
</dbReference>
<reference evidence="2 3" key="1">
    <citation type="journal article" date="2010" name="Nature">
        <title>Genome sequencing and analysis of the model grass Brachypodium distachyon.</title>
        <authorList>
            <consortium name="International Brachypodium Initiative"/>
        </authorList>
    </citation>
    <scope>NUCLEOTIDE SEQUENCE [LARGE SCALE GENOMIC DNA]</scope>
    <source>
        <strain evidence="2">Bd21</strain>
        <strain evidence="3">cv. Bd21</strain>
    </source>
</reference>
<feature type="compositionally biased region" description="Basic and acidic residues" evidence="1">
    <location>
        <begin position="61"/>
        <end position="75"/>
    </location>
</feature>
<dbReference type="EMBL" id="CM000881">
    <property type="protein sequence ID" value="KQK04936.1"/>
    <property type="molecule type" value="Genomic_DNA"/>
</dbReference>
<dbReference type="Proteomes" id="UP000008810">
    <property type="component" value="Chromosome 2"/>
</dbReference>
<dbReference type="RefSeq" id="XP_014754342.1">
    <property type="nucleotide sequence ID" value="XM_014898856.2"/>
</dbReference>
<reference evidence="2" key="2">
    <citation type="submission" date="2017-06" db="EMBL/GenBank/DDBJ databases">
        <title>WGS assembly of Brachypodium distachyon.</title>
        <authorList>
            <consortium name="The International Brachypodium Initiative"/>
            <person name="Lucas S."/>
            <person name="Harmon-Smith M."/>
            <person name="Lail K."/>
            <person name="Tice H."/>
            <person name="Grimwood J."/>
            <person name="Bruce D."/>
            <person name="Barry K."/>
            <person name="Shu S."/>
            <person name="Lindquist E."/>
            <person name="Wang M."/>
            <person name="Pitluck S."/>
            <person name="Vogel J.P."/>
            <person name="Garvin D.F."/>
            <person name="Mockler T.C."/>
            <person name="Schmutz J."/>
            <person name="Rokhsar D."/>
            <person name="Bevan M.W."/>
        </authorList>
    </citation>
    <scope>NUCLEOTIDE SEQUENCE</scope>
    <source>
        <strain evidence="2">Bd21</strain>
    </source>
</reference>
<dbReference type="EnsemblPlants" id="KQK04936">
    <property type="protein sequence ID" value="KQK04936"/>
    <property type="gene ID" value="BRADI_2g16893v3"/>
</dbReference>
<feature type="region of interest" description="Disordered" evidence="1">
    <location>
        <begin position="1"/>
        <end position="109"/>
    </location>
</feature>
<dbReference type="AlphaFoldDB" id="A0A0Q3G052"/>
<evidence type="ECO:0000313" key="3">
    <source>
        <dbReference type="EnsemblPlants" id="KQK04936"/>
    </source>
</evidence>
<gene>
    <name evidence="3" type="primary">LOC104582594</name>
    <name evidence="2" type="ORF">BRADI_2g16893v3</name>
</gene>
<dbReference type="KEGG" id="bdi:104582594"/>
<evidence type="ECO:0000313" key="4">
    <source>
        <dbReference type="Proteomes" id="UP000008810"/>
    </source>
</evidence>
<dbReference type="GeneID" id="104582594"/>
<feature type="compositionally biased region" description="Basic residues" evidence="1">
    <location>
        <begin position="177"/>
        <end position="192"/>
    </location>
</feature>
<evidence type="ECO:0000256" key="1">
    <source>
        <dbReference type="SAM" id="MobiDB-lite"/>
    </source>
</evidence>
<name>A0A0Q3G052_BRADI</name>
<keyword evidence="4" id="KW-1185">Reference proteome</keyword>
<organism evidence="2">
    <name type="scientific">Brachypodium distachyon</name>
    <name type="common">Purple false brome</name>
    <name type="synonym">Trachynia distachya</name>
    <dbReference type="NCBI Taxonomy" id="15368"/>
    <lineage>
        <taxon>Eukaryota</taxon>
        <taxon>Viridiplantae</taxon>
        <taxon>Streptophyta</taxon>
        <taxon>Embryophyta</taxon>
        <taxon>Tracheophyta</taxon>
        <taxon>Spermatophyta</taxon>
        <taxon>Magnoliopsida</taxon>
        <taxon>Liliopsida</taxon>
        <taxon>Poales</taxon>
        <taxon>Poaceae</taxon>
        <taxon>BOP clade</taxon>
        <taxon>Pooideae</taxon>
        <taxon>Stipodae</taxon>
        <taxon>Brachypodieae</taxon>
        <taxon>Brachypodium</taxon>
    </lineage>
</organism>
<feature type="region of interest" description="Disordered" evidence="1">
    <location>
        <begin position="173"/>
        <end position="192"/>
    </location>
</feature>
<accession>A0A0Q3G052</accession>